<dbReference type="EMBL" id="CP003107">
    <property type="protein sequence ID" value="AET59717.1"/>
    <property type="molecule type" value="Genomic_DNA"/>
</dbReference>
<dbReference type="KEGG" id="pta:HPL003_14830"/>
<evidence type="ECO:0000313" key="2">
    <source>
        <dbReference type="Proteomes" id="UP000005876"/>
    </source>
</evidence>
<dbReference type="Proteomes" id="UP000005876">
    <property type="component" value="Chromosome"/>
</dbReference>
<reference evidence="1 2" key="3">
    <citation type="journal article" date="2012" name="J. Bacteriol.">
        <title>Genome Sequence of Paenibacillus terrae HPL-003, a Xylanase-Producing Bacterium Isolated from Soil Found in Forest Residue.</title>
        <authorList>
            <person name="Shin S.H."/>
            <person name="Kim S."/>
            <person name="Kim J.Y."/>
            <person name="Song H.Y."/>
            <person name="Cho S.J."/>
            <person name="Kim D.R."/>
            <person name="Lee K.I."/>
            <person name="Lim H.K."/>
            <person name="Park N.J."/>
            <person name="Hwang I.T."/>
            <person name="Yang K.S."/>
        </authorList>
    </citation>
    <scope>NUCLEOTIDE SEQUENCE [LARGE SCALE GENOMIC DNA]</scope>
    <source>
        <strain evidence="1 2">HPL-003</strain>
    </source>
</reference>
<dbReference type="HOGENOM" id="CLU_2701359_0_0_9"/>
<proteinExistence type="predicted"/>
<gene>
    <name evidence="1" type="ordered locus">HPL003_14830</name>
</gene>
<dbReference type="AlphaFoldDB" id="G7W479"/>
<reference evidence="2" key="1">
    <citation type="submission" date="2011-11" db="EMBL/GenBank/DDBJ databases">
        <title>Complete sequence of Paenibacillus terrae HPL-003.</title>
        <authorList>
            <person name="Shin S.H."/>
            <person name="Kim S."/>
            <person name="Kim J.Y."/>
        </authorList>
    </citation>
    <scope>NUCLEOTIDE SEQUENCE [LARGE SCALE GENOMIC DNA]</scope>
    <source>
        <strain evidence="2">HPL-003</strain>
    </source>
</reference>
<protein>
    <submittedName>
        <fullName evidence="1">Uncharacterized protein</fullName>
    </submittedName>
</protein>
<name>G7W479_PAETH</name>
<dbReference type="STRING" id="985665.HPL003_14830"/>
<organism evidence="1 2">
    <name type="scientific">Paenibacillus terrae (strain HPL-003)</name>
    <dbReference type="NCBI Taxonomy" id="985665"/>
    <lineage>
        <taxon>Bacteria</taxon>
        <taxon>Bacillati</taxon>
        <taxon>Bacillota</taxon>
        <taxon>Bacilli</taxon>
        <taxon>Bacillales</taxon>
        <taxon>Paenibacillaceae</taxon>
        <taxon>Paenibacillus</taxon>
    </lineage>
</organism>
<reference key="2">
    <citation type="submission" date="2011-11" db="EMBL/GenBank/DDBJ databases">
        <authorList>
            <person name="Shin S.H."/>
            <person name="Kim S."/>
            <person name="Kim J.Y."/>
        </authorList>
    </citation>
    <scope>NUCLEOTIDE SEQUENCE</scope>
    <source>
        <strain>HPL-003</strain>
    </source>
</reference>
<accession>G7W479</accession>
<sequence>MVTGGRAGILTYRNMRQPAAPSYALWHIKQRGLAFFHLQWRDRAGFTPASLLTAHRKEPEGFIPLHRPRLLDI</sequence>
<evidence type="ECO:0000313" key="1">
    <source>
        <dbReference type="EMBL" id="AET59717.1"/>
    </source>
</evidence>